<evidence type="ECO:0000313" key="2">
    <source>
        <dbReference type="EMBL" id="MFC7141363.1"/>
    </source>
</evidence>
<keyword evidence="1" id="KW-1133">Transmembrane helix</keyword>
<evidence type="ECO:0000313" key="3">
    <source>
        <dbReference type="Proteomes" id="UP001596432"/>
    </source>
</evidence>
<dbReference type="Proteomes" id="UP001596432">
    <property type="component" value="Unassembled WGS sequence"/>
</dbReference>
<organism evidence="2 3">
    <name type="scientific">Halosimplex aquaticum</name>
    <dbReference type="NCBI Taxonomy" id="3026162"/>
    <lineage>
        <taxon>Archaea</taxon>
        <taxon>Methanobacteriati</taxon>
        <taxon>Methanobacteriota</taxon>
        <taxon>Stenosarchaea group</taxon>
        <taxon>Halobacteria</taxon>
        <taxon>Halobacteriales</taxon>
        <taxon>Haloarculaceae</taxon>
        <taxon>Halosimplex</taxon>
    </lineage>
</organism>
<keyword evidence="3" id="KW-1185">Reference proteome</keyword>
<proteinExistence type="predicted"/>
<evidence type="ECO:0000256" key="1">
    <source>
        <dbReference type="SAM" id="Phobius"/>
    </source>
</evidence>
<comment type="caution">
    <text evidence="2">The sequence shown here is derived from an EMBL/GenBank/DDBJ whole genome shotgun (WGS) entry which is preliminary data.</text>
</comment>
<dbReference type="GeneID" id="78821676"/>
<gene>
    <name evidence="2" type="ORF">ACFQMA_16180</name>
</gene>
<feature type="transmembrane region" description="Helical" evidence="1">
    <location>
        <begin position="41"/>
        <end position="64"/>
    </location>
</feature>
<accession>A0ABD5Y1V5</accession>
<keyword evidence="1" id="KW-0812">Transmembrane</keyword>
<dbReference type="RefSeq" id="WP_274322448.1">
    <property type="nucleotide sequence ID" value="NZ_CP118158.1"/>
</dbReference>
<feature type="transmembrane region" description="Helical" evidence="1">
    <location>
        <begin position="143"/>
        <end position="167"/>
    </location>
</feature>
<dbReference type="AlphaFoldDB" id="A0ABD5Y1V5"/>
<feature type="transmembrane region" description="Helical" evidence="1">
    <location>
        <begin position="112"/>
        <end position="131"/>
    </location>
</feature>
<dbReference type="EMBL" id="JBHTAS010000001">
    <property type="protein sequence ID" value="MFC7141363.1"/>
    <property type="molecule type" value="Genomic_DNA"/>
</dbReference>
<reference evidence="2 3" key="1">
    <citation type="journal article" date="2019" name="Int. J. Syst. Evol. Microbiol.">
        <title>The Global Catalogue of Microorganisms (GCM) 10K type strain sequencing project: providing services to taxonomists for standard genome sequencing and annotation.</title>
        <authorList>
            <consortium name="The Broad Institute Genomics Platform"/>
            <consortium name="The Broad Institute Genome Sequencing Center for Infectious Disease"/>
            <person name="Wu L."/>
            <person name="Ma J."/>
        </authorList>
    </citation>
    <scope>NUCLEOTIDE SEQUENCE [LARGE SCALE GENOMIC DNA]</scope>
    <source>
        <strain evidence="2 3">XZYJT29</strain>
    </source>
</reference>
<feature type="transmembrane region" description="Helical" evidence="1">
    <location>
        <begin position="70"/>
        <end position="91"/>
    </location>
</feature>
<sequence>MANGYVGLLAVFTYFGFALASPVVALVAWGLSKRRESFRMALGSVMAGSVGLLAAVATALALFVDPGAGLTFALVAAAAALVLAAFPLLIGRQLLDRWTPLGPDEALEYATLGWPVAMVLSAVFFVAPGGLGRYNVLFLSGGAAAVAWLVLAVVVTLGPALAGLGFYRAVERYA</sequence>
<name>A0ABD5Y1V5_9EURY</name>
<protein>
    <submittedName>
        <fullName evidence="2">Uncharacterized protein</fullName>
    </submittedName>
</protein>
<keyword evidence="1" id="KW-0472">Membrane</keyword>
<feature type="transmembrane region" description="Helical" evidence="1">
    <location>
        <begin position="6"/>
        <end position="29"/>
    </location>
</feature>